<reference evidence="2 3" key="1">
    <citation type="submission" date="2017-08" db="EMBL/GenBank/DDBJ databases">
        <title>Virgibacillus indicus sp. nov. and Virgibacillus profoundi sp. nov, two moderately halophilic bacteria isolated from marine sediment by using the Microfluidic Streak Plate.</title>
        <authorList>
            <person name="Xu B."/>
            <person name="Hu B."/>
            <person name="Wang J."/>
            <person name="Zhu Y."/>
            <person name="Huang L."/>
            <person name="Du W."/>
            <person name="Huang Y."/>
        </authorList>
    </citation>
    <scope>NUCLEOTIDE SEQUENCE [LARGE SCALE GENOMIC DNA]</scope>
    <source>
        <strain evidence="2 3">IO3-P2-C2</strain>
    </source>
</reference>
<evidence type="ECO:0000313" key="2">
    <source>
        <dbReference type="EMBL" id="OZU87518.1"/>
    </source>
</evidence>
<dbReference type="InterPro" id="IPR005119">
    <property type="entry name" value="LysR_subst-bd"/>
</dbReference>
<accession>A0A265N675</accession>
<evidence type="ECO:0000313" key="3">
    <source>
        <dbReference type="Proteomes" id="UP000216498"/>
    </source>
</evidence>
<keyword evidence="3" id="KW-1185">Reference proteome</keyword>
<dbReference type="Gene3D" id="3.40.190.290">
    <property type="match status" value="1"/>
</dbReference>
<dbReference type="OrthoDB" id="9803735at2"/>
<evidence type="ECO:0000259" key="1">
    <source>
        <dbReference type="Pfam" id="PF03466"/>
    </source>
</evidence>
<dbReference type="AlphaFoldDB" id="A0A265N675"/>
<dbReference type="EMBL" id="NPMS01000009">
    <property type="protein sequence ID" value="OZU87518.1"/>
    <property type="molecule type" value="Genomic_DNA"/>
</dbReference>
<proteinExistence type="predicted"/>
<sequence>MSGLGFAVLPYITVKEEVESGKLKILNHSEKFDPIYSHMLIKKKKWLSPAVEAFAEIVLDSVTESERSVLIE</sequence>
<name>A0A265N675_9BACI</name>
<comment type="caution">
    <text evidence="2">The sequence shown here is derived from an EMBL/GenBank/DDBJ whole genome shotgun (WGS) entry which is preliminary data.</text>
</comment>
<dbReference type="Pfam" id="PF03466">
    <property type="entry name" value="LysR_substrate"/>
    <property type="match status" value="1"/>
</dbReference>
<organism evidence="2 3">
    <name type="scientific">Virgibacillus indicus</name>
    <dbReference type="NCBI Taxonomy" id="2024554"/>
    <lineage>
        <taxon>Bacteria</taxon>
        <taxon>Bacillati</taxon>
        <taxon>Bacillota</taxon>
        <taxon>Bacilli</taxon>
        <taxon>Bacillales</taxon>
        <taxon>Bacillaceae</taxon>
        <taxon>Virgibacillus</taxon>
    </lineage>
</organism>
<gene>
    <name evidence="2" type="ORF">CIL03_15600</name>
</gene>
<feature type="domain" description="LysR substrate-binding" evidence="1">
    <location>
        <begin position="2"/>
        <end position="61"/>
    </location>
</feature>
<dbReference type="SUPFAM" id="SSF53850">
    <property type="entry name" value="Periplasmic binding protein-like II"/>
    <property type="match status" value="1"/>
</dbReference>
<dbReference type="Proteomes" id="UP000216498">
    <property type="component" value="Unassembled WGS sequence"/>
</dbReference>
<protein>
    <recommendedName>
        <fullName evidence="1">LysR substrate-binding domain-containing protein</fullName>
    </recommendedName>
</protein>